<proteinExistence type="inferred from homology"/>
<keyword evidence="5" id="KW-0206">Cytoskeleton</keyword>
<dbReference type="OrthoDB" id="758458at2759"/>
<gene>
    <name evidence="9" type="primary">LOC104599250</name>
</gene>
<dbReference type="Pfam" id="PF06886">
    <property type="entry name" value="TPX2"/>
    <property type="match status" value="1"/>
</dbReference>
<feature type="compositionally biased region" description="Low complexity" evidence="6">
    <location>
        <begin position="481"/>
        <end position="499"/>
    </location>
</feature>
<dbReference type="OMA" id="PIATNRC"/>
<dbReference type="GO" id="GO:0009737">
    <property type="term" value="P:response to abscisic acid"/>
    <property type="evidence" value="ECO:0000318"/>
    <property type="project" value="GO_Central"/>
</dbReference>
<accession>A0A1U8A5A4</accession>
<evidence type="ECO:0000256" key="4">
    <source>
        <dbReference type="ARBA" id="ARBA00022701"/>
    </source>
</evidence>
<feature type="compositionally biased region" description="Basic and acidic residues" evidence="6">
    <location>
        <begin position="216"/>
        <end position="226"/>
    </location>
</feature>
<feature type="compositionally biased region" description="Polar residues" evidence="6">
    <location>
        <begin position="500"/>
        <end position="520"/>
    </location>
</feature>
<evidence type="ECO:0000313" key="8">
    <source>
        <dbReference type="Proteomes" id="UP000189703"/>
    </source>
</evidence>
<dbReference type="RefSeq" id="XP_010260053.1">
    <property type="nucleotide sequence ID" value="XM_010261751.2"/>
</dbReference>
<dbReference type="GO" id="GO:0055028">
    <property type="term" value="C:cortical microtubule"/>
    <property type="evidence" value="ECO:0000318"/>
    <property type="project" value="GO_Central"/>
</dbReference>
<dbReference type="InParanoid" id="A0A1U8A5A4"/>
<reference evidence="9" key="1">
    <citation type="submission" date="2025-08" db="UniProtKB">
        <authorList>
            <consortium name="RefSeq"/>
        </authorList>
    </citation>
    <scope>IDENTIFICATION</scope>
</reference>
<feature type="region of interest" description="Disordered" evidence="6">
    <location>
        <begin position="216"/>
        <end position="382"/>
    </location>
</feature>
<comment type="similarity">
    <text evidence="2">Belongs to the TPX2 family.</text>
</comment>
<feature type="compositionally biased region" description="Basic and acidic residues" evidence="6">
    <location>
        <begin position="551"/>
        <end position="565"/>
    </location>
</feature>
<dbReference type="GeneID" id="104599250"/>
<dbReference type="Proteomes" id="UP000189703">
    <property type="component" value="Unplaced"/>
</dbReference>
<protein>
    <submittedName>
        <fullName evidence="9">Protein WVD2-like 7 isoform X1</fullName>
    </submittedName>
</protein>
<feature type="compositionally biased region" description="Basic and acidic residues" evidence="6">
    <location>
        <begin position="275"/>
        <end position="304"/>
    </location>
</feature>
<evidence type="ECO:0000313" key="9">
    <source>
        <dbReference type="RefSeq" id="XP_010260053.1"/>
    </source>
</evidence>
<evidence type="ECO:0000256" key="1">
    <source>
        <dbReference type="ARBA" id="ARBA00004245"/>
    </source>
</evidence>
<dbReference type="eggNOG" id="ENOG502QQEQ">
    <property type="taxonomic scope" value="Eukaryota"/>
</dbReference>
<feature type="domain" description="TPX2 C-terminal" evidence="7">
    <location>
        <begin position="393"/>
        <end position="464"/>
    </location>
</feature>
<dbReference type="FunCoup" id="A0A1U8A5A4">
    <property type="interactions" value="81"/>
</dbReference>
<evidence type="ECO:0000256" key="2">
    <source>
        <dbReference type="ARBA" id="ARBA00005885"/>
    </source>
</evidence>
<organism evidence="8 9">
    <name type="scientific">Nelumbo nucifera</name>
    <name type="common">Sacred lotus</name>
    <dbReference type="NCBI Taxonomy" id="4432"/>
    <lineage>
        <taxon>Eukaryota</taxon>
        <taxon>Viridiplantae</taxon>
        <taxon>Streptophyta</taxon>
        <taxon>Embryophyta</taxon>
        <taxon>Tracheophyta</taxon>
        <taxon>Spermatophyta</taxon>
        <taxon>Magnoliopsida</taxon>
        <taxon>Proteales</taxon>
        <taxon>Nelumbonaceae</taxon>
        <taxon>Nelumbo</taxon>
    </lineage>
</organism>
<name>A0A1U8A5A4_NELNU</name>
<dbReference type="STRING" id="4432.A0A1U8A5A4"/>
<evidence type="ECO:0000256" key="3">
    <source>
        <dbReference type="ARBA" id="ARBA00022490"/>
    </source>
</evidence>
<evidence type="ECO:0000256" key="6">
    <source>
        <dbReference type="SAM" id="MobiDB-lite"/>
    </source>
</evidence>
<keyword evidence="3" id="KW-0963">Cytoplasm</keyword>
<feature type="compositionally biased region" description="Polar residues" evidence="6">
    <location>
        <begin position="325"/>
        <end position="336"/>
    </location>
</feature>
<feature type="compositionally biased region" description="Polar residues" evidence="6">
    <location>
        <begin position="529"/>
        <end position="547"/>
    </location>
</feature>
<feature type="compositionally biased region" description="Basic and acidic residues" evidence="6">
    <location>
        <begin position="337"/>
        <end position="349"/>
    </location>
</feature>
<dbReference type="InterPro" id="IPR044216">
    <property type="entry name" value="WDL7"/>
</dbReference>
<feature type="region of interest" description="Disordered" evidence="6">
    <location>
        <begin position="448"/>
        <end position="629"/>
    </location>
</feature>
<keyword evidence="8" id="KW-1185">Reference proteome</keyword>
<dbReference type="PANTHER" id="PTHR47067:SF6">
    <property type="entry name" value="PROTEIN WVD2-LIKE 7"/>
    <property type="match status" value="1"/>
</dbReference>
<evidence type="ECO:0000259" key="7">
    <source>
        <dbReference type="Pfam" id="PF06886"/>
    </source>
</evidence>
<keyword evidence="4" id="KW-0493">Microtubule</keyword>
<evidence type="ECO:0000256" key="5">
    <source>
        <dbReference type="ARBA" id="ARBA00023212"/>
    </source>
</evidence>
<feature type="compositionally biased region" description="Polar residues" evidence="6">
    <location>
        <begin position="567"/>
        <end position="577"/>
    </location>
</feature>
<dbReference type="AlphaFoldDB" id="A0A1U8A5A4"/>
<dbReference type="KEGG" id="nnu:104599250"/>
<comment type="subcellular location">
    <subcellularLocation>
        <location evidence="1">Cytoplasm</location>
        <location evidence="1">Cytoskeleton</location>
    </subcellularLocation>
</comment>
<feature type="compositionally biased region" description="Basic and acidic residues" evidence="6">
    <location>
        <begin position="578"/>
        <end position="592"/>
    </location>
</feature>
<sequence>MAGESISFKAESLHSGSISFGRFEGESLAWERRSSFSHNRYLEEVEKCSKAGSVTQKKAYFEAHFKKKGLLLQTSSVSQNGMEHQTNENDILDHMSYMEELEQGNEGSHFANYDEISHNSDQHGKYDIMGCEMEVEDFSPKFDMEPPLTNSHAVLDDDDQLIELDITQQNQSLSNADELLDGDQQQHAGTHQSEYELTVLPLVKDEPEMEVKHNIADETENMDGKNTKLSTSSCMAGKADTSRVKKPRRTSPKVKAVTETKSARPKPKTQIPRKISNELYKDPAKSPRRIEREAPVKTKTEKRSPQKVSPAIGSQTRITKRETGVPSQYPGNLKVKSSQENKSEKDTRMKKAGSKSQPYASEKDESKAHQTANRSKKTVISPKTYVKSSPAVFNFKCDERAEKRKEFYMKLEEKMLAKEVEMNQIQARTQEETEAEIKQFRRSLNFKATPMPSFYHETPPLSSNAKKGVSNDVKSTKQRGESTSPASRAASRSQASSEAGNQNLSASESANITVDQQVSEEINCAITVPTETDGGSPNLSTNRSHAPQTGKRIEAAGKKEKEKSKHPNIQKQLGSETSKVKKERVERKRVDGKVGQSSNEVASKETKGVDMGIDIGGSGLNNLAVGVAS</sequence>
<dbReference type="InterPro" id="IPR027329">
    <property type="entry name" value="TPX2_C"/>
</dbReference>
<dbReference type="PANTHER" id="PTHR47067">
    <property type="entry name" value="TPX2 (TARGETING PROTEIN FOR XKLP2) PROTEIN FAMILY-RELATED"/>
    <property type="match status" value="1"/>
</dbReference>